<name>A0A448ZX34_METOS</name>
<dbReference type="Proteomes" id="UP000290482">
    <property type="component" value="Chromosome"/>
</dbReference>
<reference evidence="1 2" key="1">
    <citation type="submission" date="2019-01" db="EMBL/GenBank/DDBJ databases">
        <authorList>
            <consortium name="Pathogen Informatics"/>
        </authorList>
    </citation>
    <scope>NUCLEOTIDE SEQUENCE [LARGE SCALE GENOMIC DNA]</scope>
    <source>
        <strain evidence="1 2">NCTC10112</strain>
    </source>
</reference>
<dbReference type="RefSeq" id="WP_022935820.1">
    <property type="nucleotide sequence ID" value="NZ_LR214940.1"/>
</dbReference>
<accession>A0A448ZX34</accession>
<dbReference type="EMBL" id="LR214940">
    <property type="protein sequence ID" value="VEU55847.1"/>
    <property type="molecule type" value="Genomic_DNA"/>
</dbReference>
<organism evidence="1 2">
    <name type="scientific">Metamycoplasma orale</name>
    <name type="common">Mycoplasma orale</name>
    <dbReference type="NCBI Taxonomy" id="2121"/>
    <lineage>
        <taxon>Bacteria</taxon>
        <taxon>Bacillati</taxon>
        <taxon>Mycoplasmatota</taxon>
        <taxon>Mycoplasmoidales</taxon>
        <taxon>Metamycoplasmataceae</taxon>
        <taxon>Metamycoplasma</taxon>
    </lineage>
</organism>
<evidence type="ECO:0000313" key="2">
    <source>
        <dbReference type="Proteomes" id="UP000290482"/>
    </source>
</evidence>
<evidence type="ECO:0000313" key="1">
    <source>
        <dbReference type="EMBL" id="VEU55847.1"/>
    </source>
</evidence>
<dbReference type="InterPro" id="IPR032675">
    <property type="entry name" value="LRR_dom_sf"/>
</dbReference>
<sequence length="246" mass="27744">MKNTKRNNKIFLGTLIALPIVSIPFLTFSCGCNGGEKTNRFCINYLHNFDKTTRTLDLSKTNITHIPDGSFAKSFLETSVKEAKLANYNDLFVNGEVNIRKIIFPESIEYIGRAAFEALQIEELDFTNCKNLSLIDSNAFWKNKIKTLVLPNTTKELKLNRQAFALNLIDNLTLGTNIRSLENGIFEANKLTNLELSENITSASLDSFVQEGNITLIVKNADLKSYLQKQLASDEYKKFVSKITIN</sequence>
<dbReference type="OrthoDB" id="401261at2"/>
<dbReference type="InterPro" id="IPR026906">
    <property type="entry name" value="LRR_5"/>
</dbReference>
<keyword evidence="2" id="KW-1185">Reference proteome</keyword>
<dbReference type="Gene3D" id="3.80.10.10">
    <property type="entry name" value="Ribonuclease Inhibitor"/>
    <property type="match status" value="1"/>
</dbReference>
<dbReference type="SUPFAM" id="SSF52058">
    <property type="entry name" value="L domain-like"/>
    <property type="match status" value="1"/>
</dbReference>
<dbReference type="PROSITE" id="PS51257">
    <property type="entry name" value="PROKAR_LIPOPROTEIN"/>
    <property type="match status" value="1"/>
</dbReference>
<dbReference type="KEGG" id="mob:NCTC10112_00444"/>
<gene>
    <name evidence="1" type="ORF">NCTC10112_00444</name>
</gene>
<proteinExistence type="predicted"/>
<dbReference type="AlphaFoldDB" id="A0A448ZX34"/>
<protein>
    <submittedName>
        <fullName evidence="1">Hypothetical lipoprotein</fullName>
    </submittedName>
</protein>
<dbReference type="Pfam" id="PF13306">
    <property type="entry name" value="LRR_5"/>
    <property type="match status" value="1"/>
</dbReference>
<keyword evidence="1" id="KW-0449">Lipoprotein</keyword>